<evidence type="ECO:0000313" key="1">
    <source>
        <dbReference type="EMBL" id="RMX53655.1"/>
    </source>
</evidence>
<dbReference type="OrthoDB" id="5947505at2759"/>
<accession>A0A3M6UJ35</accession>
<proteinExistence type="predicted"/>
<keyword evidence="2" id="KW-1185">Reference proteome</keyword>
<sequence length="221" mass="26087">TTKKQQPGNILWVEVCHYHSHLLNARTADIPSYYWVLDKSKQLFGTPVSNFPAFYNDNQDRPRAIPYSKRDQENNNVYMLLTRPMGGYGNDDISFTRQEFEGQRANKNHLDLEESIFLSGVKRSIVFISGVLGCLFYERFIEEPDETGKRDPLITRLMMKYIMADPDVDREKRENHMRHVKEKMDIFQEMKRKPRLGKQPFDIEKIERDKPTFKPFGPDGY</sequence>
<organism evidence="1 2">
    <name type="scientific">Pocillopora damicornis</name>
    <name type="common">Cauliflower coral</name>
    <name type="synonym">Millepora damicornis</name>
    <dbReference type="NCBI Taxonomy" id="46731"/>
    <lineage>
        <taxon>Eukaryota</taxon>
        <taxon>Metazoa</taxon>
        <taxon>Cnidaria</taxon>
        <taxon>Anthozoa</taxon>
        <taxon>Hexacorallia</taxon>
        <taxon>Scleractinia</taxon>
        <taxon>Astrocoeniina</taxon>
        <taxon>Pocilloporidae</taxon>
        <taxon>Pocillopora</taxon>
    </lineage>
</organism>
<name>A0A3M6UJ35_POCDA</name>
<dbReference type="Proteomes" id="UP000275408">
    <property type="component" value="Unassembled WGS sequence"/>
</dbReference>
<gene>
    <name evidence="1" type="ORF">pdam_00000444</name>
</gene>
<reference evidence="1 2" key="1">
    <citation type="journal article" date="2018" name="Sci. Rep.">
        <title>Comparative analysis of the Pocillopora damicornis genome highlights role of immune system in coral evolution.</title>
        <authorList>
            <person name="Cunning R."/>
            <person name="Bay R.A."/>
            <person name="Gillette P."/>
            <person name="Baker A.C."/>
            <person name="Traylor-Knowles N."/>
        </authorList>
    </citation>
    <scope>NUCLEOTIDE SEQUENCE [LARGE SCALE GENOMIC DNA]</scope>
    <source>
        <strain evidence="1">RSMAS</strain>
        <tissue evidence="1">Whole animal</tissue>
    </source>
</reference>
<feature type="non-terminal residue" evidence="1">
    <location>
        <position position="1"/>
    </location>
</feature>
<dbReference type="AlphaFoldDB" id="A0A3M6UJ35"/>
<dbReference type="EMBL" id="RCHS01001413">
    <property type="protein sequence ID" value="RMX53655.1"/>
    <property type="molecule type" value="Genomic_DNA"/>
</dbReference>
<evidence type="ECO:0000313" key="2">
    <source>
        <dbReference type="Proteomes" id="UP000275408"/>
    </source>
</evidence>
<protein>
    <submittedName>
        <fullName evidence="1">Uncharacterized protein</fullName>
    </submittedName>
</protein>
<comment type="caution">
    <text evidence="1">The sequence shown here is derived from an EMBL/GenBank/DDBJ whole genome shotgun (WGS) entry which is preliminary data.</text>
</comment>